<evidence type="ECO:0000256" key="14">
    <source>
        <dbReference type="RuleBase" id="RU000554"/>
    </source>
</evidence>
<evidence type="ECO:0000259" key="17">
    <source>
        <dbReference type="PROSITE" id="PS00907"/>
    </source>
</evidence>
<dbReference type="Pfam" id="PF01208">
    <property type="entry name" value="URO-D"/>
    <property type="match status" value="1"/>
</dbReference>
<dbReference type="Proteomes" id="UP000094527">
    <property type="component" value="Unassembled WGS sequence"/>
</dbReference>
<keyword evidence="8 14" id="KW-0210">Decarboxylase</keyword>
<evidence type="ECO:0000256" key="2">
    <source>
        <dbReference type="ARBA" id="ARBA00004804"/>
    </source>
</evidence>
<keyword evidence="10 14" id="KW-0627">Porphyrin biosynthesis</keyword>
<dbReference type="STRING" id="48709.A0A1D2N3U6"/>
<keyword evidence="9 14" id="KW-0456">Lyase</keyword>
<dbReference type="GO" id="GO:0004853">
    <property type="term" value="F:uroporphyrinogen decarboxylase activity"/>
    <property type="evidence" value="ECO:0007669"/>
    <property type="project" value="UniProtKB-EC"/>
</dbReference>
<keyword evidence="19" id="KW-1185">Reference proteome</keyword>
<dbReference type="OMA" id="LWLMRQA"/>
<dbReference type="EMBL" id="LJIJ01000245">
    <property type="protein sequence ID" value="ODM99938.1"/>
    <property type="molecule type" value="Genomic_DNA"/>
</dbReference>
<dbReference type="Gene3D" id="3.20.20.210">
    <property type="match status" value="1"/>
</dbReference>
<dbReference type="InterPro" id="IPR038071">
    <property type="entry name" value="UROD/MetE-like_sf"/>
</dbReference>
<evidence type="ECO:0000256" key="5">
    <source>
        <dbReference type="ARBA" id="ARBA00012288"/>
    </source>
</evidence>
<dbReference type="InterPro" id="IPR000257">
    <property type="entry name" value="Uroporphyrinogen_deCOase"/>
</dbReference>
<evidence type="ECO:0000256" key="6">
    <source>
        <dbReference type="ARBA" id="ARBA00014308"/>
    </source>
</evidence>
<protein>
    <recommendedName>
        <fullName evidence="6 14">Uroporphyrinogen decarboxylase</fullName>
        <ecNumber evidence="5 14">4.1.1.37</ecNumber>
    </recommendedName>
</protein>
<evidence type="ECO:0000313" key="19">
    <source>
        <dbReference type="Proteomes" id="UP000094527"/>
    </source>
</evidence>
<organism evidence="18 19">
    <name type="scientific">Orchesella cincta</name>
    <name type="common">Springtail</name>
    <name type="synonym">Podura cincta</name>
    <dbReference type="NCBI Taxonomy" id="48709"/>
    <lineage>
        <taxon>Eukaryota</taxon>
        <taxon>Metazoa</taxon>
        <taxon>Ecdysozoa</taxon>
        <taxon>Arthropoda</taxon>
        <taxon>Hexapoda</taxon>
        <taxon>Collembola</taxon>
        <taxon>Entomobryomorpha</taxon>
        <taxon>Entomobryoidea</taxon>
        <taxon>Orchesellidae</taxon>
        <taxon>Orchesellinae</taxon>
        <taxon>Orchesella</taxon>
    </lineage>
</organism>
<reference evidence="18 19" key="1">
    <citation type="journal article" date="2016" name="Genome Biol. Evol.">
        <title>Gene Family Evolution Reflects Adaptation to Soil Environmental Stressors in the Genome of the Collembolan Orchesella cincta.</title>
        <authorList>
            <person name="Faddeeva-Vakhrusheva A."/>
            <person name="Derks M.F."/>
            <person name="Anvar S.Y."/>
            <person name="Agamennone V."/>
            <person name="Suring W."/>
            <person name="Smit S."/>
            <person name="van Straalen N.M."/>
            <person name="Roelofs D."/>
        </authorList>
    </citation>
    <scope>NUCLEOTIDE SEQUENCE [LARGE SCALE GENOMIC DNA]</scope>
    <source>
        <tissue evidence="18">Mixed pool</tissue>
    </source>
</reference>
<dbReference type="FunFam" id="3.20.20.210:FF:000008">
    <property type="entry name" value="Uroporphyrinogen decarboxylase"/>
    <property type="match status" value="1"/>
</dbReference>
<comment type="function">
    <text evidence="11">Catalyzes the sequential decarboxylation of the four acetate side chains of uroporphyrinogen to form coproporphyrinogen and participates in the fifth step in the heme biosynthetic pathway. Isomer I or isomer III of uroporphyrinogen may serve as substrate, but only coproporphyrinogen III can ultimately be converted to heme. In vitro also decarboxylates pentacarboxylate porphyrinogen I.</text>
</comment>
<evidence type="ECO:0000256" key="8">
    <source>
        <dbReference type="ARBA" id="ARBA00022793"/>
    </source>
</evidence>
<dbReference type="HAMAP" id="MF_00218">
    <property type="entry name" value="URO_D"/>
    <property type="match status" value="1"/>
</dbReference>
<feature type="domain" description="Uroporphyrinogen decarboxylase (URO-D)" evidence="16">
    <location>
        <begin position="29"/>
        <end position="38"/>
    </location>
</feature>
<accession>A0A1D2N3U6</accession>
<name>A0A1D2N3U6_ORCCI</name>
<dbReference type="PANTHER" id="PTHR21091:SF169">
    <property type="entry name" value="UROPORPHYRINOGEN DECARBOXYLASE"/>
    <property type="match status" value="1"/>
</dbReference>
<evidence type="ECO:0000256" key="13">
    <source>
        <dbReference type="ARBA" id="ARBA00048411"/>
    </source>
</evidence>
<evidence type="ECO:0000313" key="18">
    <source>
        <dbReference type="EMBL" id="ODM99938.1"/>
    </source>
</evidence>
<comment type="catalytic activity">
    <reaction evidence="13">
        <text>uroporphyrinogen III + 4 H(+) = coproporphyrinogen III + 4 CO2</text>
        <dbReference type="Rhea" id="RHEA:19865"/>
        <dbReference type="ChEBI" id="CHEBI:15378"/>
        <dbReference type="ChEBI" id="CHEBI:16526"/>
        <dbReference type="ChEBI" id="CHEBI:57308"/>
        <dbReference type="ChEBI" id="CHEBI:57309"/>
        <dbReference type="EC" id="4.1.1.37"/>
    </reaction>
    <physiologicalReaction direction="left-to-right" evidence="13">
        <dbReference type="Rhea" id="RHEA:19866"/>
    </physiologicalReaction>
</comment>
<evidence type="ECO:0000256" key="11">
    <source>
        <dbReference type="ARBA" id="ARBA00045708"/>
    </source>
</evidence>
<dbReference type="GO" id="GO:0006782">
    <property type="term" value="P:protoporphyrinogen IX biosynthetic process"/>
    <property type="evidence" value="ECO:0007669"/>
    <property type="project" value="UniProtKB-UniPathway"/>
</dbReference>
<evidence type="ECO:0000256" key="9">
    <source>
        <dbReference type="ARBA" id="ARBA00023239"/>
    </source>
</evidence>
<evidence type="ECO:0000256" key="15">
    <source>
        <dbReference type="RuleBase" id="RU004169"/>
    </source>
</evidence>
<dbReference type="AlphaFoldDB" id="A0A1D2N3U6"/>
<proteinExistence type="inferred from homology"/>
<sequence length="359" mass="39995">MSTKVEEFPPLKNDAILKVASGQKPHRIPIWIMRQAGRYLPEFLEIRKHHDFFELVNNPELACEVTLQPIRRFDLDASIIFSDILVIPQALGLEVLMKPGVGPVLPEPLREPEDVKRLNFEVDVSIKTKGTLDAITLTRKKLEGKVPLFGFTGAPWTLMSYMIEGGGSKTCHKAKAWLYKYPKESHQLLDNICEIVIQYLVLQVKAGAQLLQVFESHAEFLSPDSFSKYCLPILRKIVTETNSRLKSQGIATVPMVVFAKGGHFAINELSKSGYSVLGLDWTIDPTVGRKLAEPGTVLQGNMDPVALFGDTETVKATAKAMIEKFGTENYICNLGHGIYPETPVSSVEAFIETVHSFQL</sequence>
<dbReference type="PROSITE" id="PS00907">
    <property type="entry name" value="UROD_2"/>
    <property type="match status" value="1"/>
</dbReference>
<evidence type="ECO:0000256" key="10">
    <source>
        <dbReference type="ARBA" id="ARBA00023244"/>
    </source>
</evidence>
<comment type="subcellular location">
    <subcellularLocation>
        <location evidence="1">Cytoplasm</location>
        <location evidence="1">Cytosol</location>
    </subcellularLocation>
</comment>
<dbReference type="InterPro" id="IPR006361">
    <property type="entry name" value="Uroporphyrinogen_deCO2ase_HemE"/>
</dbReference>
<evidence type="ECO:0000259" key="16">
    <source>
        <dbReference type="PROSITE" id="PS00906"/>
    </source>
</evidence>
<gene>
    <name evidence="18" type="ORF">Ocin01_06743</name>
</gene>
<evidence type="ECO:0000256" key="4">
    <source>
        <dbReference type="ARBA" id="ARBA00011738"/>
    </source>
</evidence>
<comment type="similarity">
    <text evidence="3 15">Belongs to the uroporphyrinogen decarboxylase family.</text>
</comment>
<comment type="pathway">
    <text evidence="2 14">Porphyrin-containing compound metabolism; protoporphyrin-IX biosynthesis; coproporphyrinogen-III from 5-aminolevulinate: step 4/4.</text>
</comment>
<dbReference type="UniPathway" id="UPA00251">
    <property type="reaction ID" value="UER00321"/>
</dbReference>
<dbReference type="NCBIfam" id="TIGR01464">
    <property type="entry name" value="hemE"/>
    <property type="match status" value="1"/>
</dbReference>
<dbReference type="CDD" id="cd00717">
    <property type="entry name" value="URO-D"/>
    <property type="match status" value="1"/>
</dbReference>
<evidence type="ECO:0000256" key="1">
    <source>
        <dbReference type="ARBA" id="ARBA00004514"/>
    </source>
</evidence>
<evidence type="ECO:0000256" key="12">
    <source>
        <dbReference type="ARBA" id="ARBA00047341"/>
    </source>
</evidence>
<dbReference type="OrthoDB" id="339900at2759"/>
<dbReference type="EC" id="4.1.1.37" evidence="5 14"/>
<dbReference type="PROSITE" id="PS00906">
    <property type="entry name" value="UROD_1"/>
    <property type="match status" value="1"/>
</dbReference>
<dbReference type="PANTHER" id="PTHR21091">
    <property type="entry name" value="METHYLTETRAHYDROFOLATE:HOMOCYSTEINE METHYLTRANSFERASE RELATED"/>
    <property type="match status" value="1"/>
</dbReference>
<evidence type="ECO:0000256" key="3">
    <source>
        <dbReference type="ARBA" id="ARBA00009935"/>
    </source>
</evidence>
<dbReference type="GO" id="GO:0005829">
    <property type="term" value="C:cytosol"/>
    <property type="evidence" value="ECO:0007669"/>
    <property type="project" value="UniProtKB-SubCell"/>
</dbReference>
<evidence type="ECO:0000256" key="7">
    <source>
        <dbReference type="ARBA" id="ARBA00022490"/>
    </source>
</evidence>
<feature type="domain" description="Uroporphyrinogen decarboxylase (URO-D)" evidence="17">
    <location>
        <begin position="149"/>
        <end position="165"/>
    </location>
</feature>
<dbReference type="SUPFAM" id="SSF51726">
    <property type="entry name" value="UROD/MetE-like"/>
    <property type="match status" value="1"/>
</dbReference>
<comment type="catalytic activity">
    <reaction evidence="12">
        <text>uroporphyrinogen I + 4 H(+) = coproporphyrinogen I + 4 CO2</text>
        <dbReference type="Rhea" id="RHEA:31239"/>
        <dbReference type="ChEBI" id="CHEBI:15378"/>
        <dbReference type="ChEBI" id="CHEBI:16526"/>
        <dbReference type="ChEBI" id="CHEBI:62626"/>
        <dbReference type="ChEBI" id="CHEBI:62631"/>
    </reaction>
    <physiologicalReaction direction="left-to-right" evidence="12">
        <dbReference type="Rhea" id="RHEA:31240"/>
    </physiologicalReaction>
</comment>
<comment type="subunit">
    <text evidence="4">Homodimer.</text>
</comment>
<keyword evidence="7" id="KW-0963">Cytoplasm</keyword>
<comment type="caution">
    <text evidence="18">The sequence shown here is derived from an EMBL/GenBank/DDBJ whole genome shotgun (WGS) entry which is preliminary data.</text>
</comment>